<organism evidence="9 11">
    <name type="scientific">Hydrogenibacillus schlegelii</name>
    <name type="common">Bacillus schlegelii</name>
    <dbReference type="NCBI Taxonomy" id="1484"/>
    <lineage>
        <taxon>Bacteria</taxon>
        <taxon>Bacillati</taxon>
        <taxon>Bacillota</taxon>
        <taxon>Bacilli</taxon>
        <taxon>Bacillales</taxon>
        <taxon>Bacillales Family X. Incertae Sedis</taxon>
        <taxon>Hydrogenibacillus</taxon>
    </lineage>
</organism>
<dbReference type="PANTHER" id="PTHR33545">
    <property type="entry name" value="UPF0750 MEMBRANE PROTEIN YITT-RELATED"/>
    <property type="match status" value="1"/>
</dbReference>
<dbReference type="Pfam" id="PF02588">
    <property type="entry name" value="YitT_membrane"/>
    <property type="match status" value="1"/>
</dbReference>
<feature type="transmembrane region" description="Helical" evidence="6">
    <location>
        <begin position="12"/>
        <end position="30"/>
    </location>
</feature>
<dbReference type="STRING" id="1484.SA87_00705"/>
<comment type="subcellular location">
    <subcellularLocation>
        <location evidence="1">Cell membrane</location>
        <topology evidence="1">Multi-pass membrane protein</topology>
    </subcellularLocation>
</comment>
<evidence type="ECO:0000256" key="6">
    <source>
        <dbReference type="SAM" id="Phobius"/>
    </source>
</evidence>
<dbReference type="EMBL" id="JXBB01000045">
    <property type="protein sequence ID" value="OAR03736.1"/>
    <property type="molecule type" value="Genomic_DNA"/>
</dbReference>
<name>A0A132NBK0_HYDSH</name>
<dbReference type="Pfam" id="PF10035">
    <property type="entry name" value="DUF2179"/>
    <property type="match status" value="1"/>
</dbReference>
<sequence>MRRTRFASHLKSIAGIALGSAIFAFGLNAFTISNGLAEGGLTGIALMFNYLFGIPPGWFLLAANGPLLVLGWRTLGGRAMIMTVVGTVLSSVFIEALAFLRTPPMDDTLLAALYAGAAIGTGLGLIFRFGGTTGGVDIVARVVNKYRGTSMGRTMFMIDAGVIALSMLTYLDTERAMYTIVSLTVAARVIDFVQETAYSARMVLIVSDRIDAIAHRILHELGRGATIIQSRGAYTNAERPMLYCVVARNEVVHLKAIIMAEDPTAFVVISDAHDVHGEGFTLDEEKRPIR</sequence>
<dbReference type="AlphaFoldDB" id="A0A132NBK0"/>
<dbReference type="Proteomes" id="UP000244180">
    <property type="component" value="Unassembled WGS sequence"/>
</dbReference>
<dbReference type="InterPro" id="IPR003740">
    <property type="entry name" value="YitT"/>
</dbReference>
<accession>A0A132NBK0</accession>
<dbReference type="RefSeq" id="WP_066202543.1">
    <property type="nucleotide sequence ID" value="NZ_CBCSAS010000005.1"/>
</dbReference>
<evidence type="ECO:0000313" key="8">
    <source>
        <dbReference type="EMBL" id="OAR03736.1"/>
    </source>
</evidence>
<evidence type="ECO:0000259" key="7">
    <source>
        <dbReference type="Pfam" id="PF10035"/>
    </source>
</evidence>
<keyword evidence="3 6" id="KW-0812">Transmembrane</keyword>
<proteinExistence type="predicted"/>
<keyword evidence="2" id="KW-1003">Cell membrane</keyword>
<feature type="transmembrane region" description="Helical" evidence="6">
    <location>
        <begin position="79"/>
        <end position="99"/>
    </location>
</feature>
<dbReference type="PIRSF" id="PIRSF006483">
    <property type="entry name" value="Membrane_protein_YitT"/>
    <property type="match status" value="1"/>
</dbReference>
<keyword evidence="4 6" id="KW-1133">Transmembrane helix</keyword>
<feature type="transmembrane region" description="Helical" evidence="6">
    <location>
        <begin position="50"/>
        <end position="72"/>
    </location>
</feature>
<evidence type="ECO:0000313" key="9">
    <source>
        <dbReference type="EMBL" id="PTQ52370.1"/>
    </source>
</evidence>
<dbReference type="GO" id="GO:0005886">
    <property type="term" value="C:plasma membrane"/>
    <property type="evidence" value="ECO:0007669"/>
    <property type="project" value="UniProtKB-SubCell"/>
</dbReference>
<reference evidence="9 11" key="2">
    <citation type="submission" date="2017-08" db="EMBL/GenBank/DDBJ databases">
        <title>Burning lignite coal seam in the remote Altai Mountains harbors a hydrogen-driven thermophilic microbial community.</title>
        <authorList>
            <person name="Kadnikov V.V."/>
            <person name="Mardanov A.V."/>
            <person name="Ivasenko D."/>
            <person name="Beletsky A.V."/>
            <person name="Karnachuk O.V."/>
            <person name="Ravin N.V."/>
        </authorList>
    </citation>
    <scope>NUCLEOTIDE SEQUENCE [LARGE SCALE GENOMIC DNA]</scope>
    <source>
        <strain evidence="9">AL33</strain>
    </source>
</reference>
<evidence type="ECO:0000256" key="1">
    <source>
        <dbReference type="ARBA" id="ARBA00004651"/>
    </source>
</evidence>
<gene>
    <name evidence="9" type="ORF">HSCHL_0421</name>
    <name evidence="8" type="ORF">SA87_00705</name>
</gene>
<dbReference type="CDD" id="cd16380">
    <property type="entry name" value="YitT_C"/>
    <property type="match status" value="1"/>
</dbReference>
<feature type="transmembrane region" description="Helical" evidence="6">
    <location>
        <begin position="151"/>
        <end position="170"/>
    </location>
</feature>
<evidence type="ECO:0000313" key="10">
    <source>
        <dbReference type="Proteomes" id="UP000243024"/>
    </source>
</evidence>
<evidence type="ECO:0000256" key="2">
    <source>
        <dbReference type="ARBA" id="ARBA00022475"/>
    </source>
</evidence>
<dbReference type="PANTHER" id="PTHR33545:SF10">
    <property type="entry name" value="UPF0750 MEMBRANE PROTEIN YPJC"/>
    <property type="match status" value="1"/>
</dbReference>
<protein>
    <recommendedName>
        <fullName evidence="7">DUF2179 domain-containing protein</fullName>
    </recommendedName>
</protein>
<dbReference type="OrthoDB" id="1758221at2"/>
<keyword evidence="5 6" id="KW-0472">Membrane</keyword>
<evidence type="ECO:0000256" key="4">
    <source>
        <dbReference type="ARBA" id="ARBA00022989"/>
    </source>
</evidence>
<reference evidence="8 10" key="1">
    <citation type="submission" date="2015-09" db="EMBL/GenBank/DDBJ databases">
        <title>Draft genome sequence of Hydrogenibacillus schlegelii DSM 2000.</title>
        <authorList>
            <person name="Hemp J."/>
        </authorList>
    </citation>
    <scope>NUCLEOTIDE SEQUENCE [LARGE SCALE GENOMIC DNA]</scope>
    <source>
        <strain evidence="8 10">MA 48</strain>
    </source>
</reference>
<dbReference type="Gene3D" id="3.30.70.120">
    <property type="match status" value="1"/>
</dbReference>
<feature type="transmembrane region" description="Helical" evidence="6">
    <location>
        <begin position="111"/>
        <end position="130"/>
    </location>
</feature>
<comment type="caution">
    <text evidence="9">The sequence shown here is derived from an EMBL/GenBank/DDBJ whole genome shotgun (WGS) entry which is preliminary data.</text>
</comment>
<evidence type="ECO:0000313" key="11">
    <source>
        <dbReference type="Proteomes" id="UP000244180"/>
    </source>
</evidence>
<evidence type="ECO:0000256" key="5">
    <source>
        <dbReference type="ARBA" id="ARBA00023136"/>
    </source>
</evidence>
<dbReference type="Proteomes" id="UP000243024">
    <property type="component" value="Unassembled WGS sequence"/>
</dbReference>
<evidence type="ECO:0000256" key="3">
    <source>
        <dbReference type="ARBA" id="ARBA00022692"/>
    </source>
</evidence>
<dbReference type="EMBL" id="PEBV01000025">
    <property type="protein sequence ID" value="PTQ52370.1"/>
    <property type="molecule type" value="Genomic_DNA"/>
</dbReference>
<keyword evidence="10" id="KW-1185">Reference proteome</keyword>
<dbReference type="InterPro" id="IPR051461">
    <property type="entry name" value="UPF0750_membrane"/>
</dbReference>
<dbReference type="InterPro" id="IPR015867">
    <property type="entry name" value="N-reg_PII/ATP_PRibTrfase_C"/>
</dbReference>
<feature type="domain" description="DUF2179" evidence="7">
    <location>
        <begin position="223"/>
        <end position="277"/>
    </location>
</feature>
<dbReference type="InterPro" id="IPR019264">
    <property type="entry name" value="DUF2179"/>
</dbReference>